<evidence type="ECO:0008006" key="4">
    <source>
        <dbReference type="Google" id="ProtNLM"/>
    </source>
</evidence>
<name>A0A8G0ZYD7_9RHOB</name>
<dbReference type="AlphaFoldDB" id="A0A8G0ZYD7"/>
<dbReference type="RefSeq" id="WP_220663854.1">
    <property type="nucleotide sequence ID" value="NZ_CP069370.1"/>
</dbReference>
<organism evidence="2 3">
    <name type="scientific">Neotabrizicola shimadae</name>
    <dbReference type="NCBI Taxonomy" id="2807096"/>
    <lineage>
        <taxon>Bacteria</taxon>
        <taxon>Pseudomonadati</taxon>
        <taxon>Pseudomonadota</taxon>
        <taxon>Alphaproteobacteria</taxon>
        <taxon>Rhodobacterales</taxon>
        <taxon>Paracoccaceae</taxon>
        <taxon>Neotabrizicola</taxon>
    </lineage>
</organism>
<evidence type="ECO:0000313" key="3">
    <source>
        <dbReference type="Proteomes" id="UP000826300"/>
    </source>
</evidence>
<keyword evidence="3" id="KW-1185">Reference proteome</keyword>
<gene>
    <name evidence="2" type="ORF">JO391_07635</name>
</gene>
<dbReference type="EMBL" id="CP069370">
    <property type="protein sequence ID" value="QYZ71362.1"/>
    <property type="molecule type" value="Genomic_DNA"/>
</dbReference>
<evidence type="ECO:0000256" key="1">
    <source>
        <dbReference type="SAM" id="SignalP"/>
    </source>
</evidence>
<keyword evidence="1" id="KW-0732">Signal</keyword>
<feature type="chain" id="PRO_5034060517" description="UrcA family protein" evidence="1">
    <location>
        <begin position="18"/>
        <end position="106"/>
    </location>
</feature>
<proteinExistence type="predicted"/>
<protein>
    <recommendedName>
        <fullName evidence="4">UrcA family protein</fullName>
    </recommendedName>
</protein>
<sequence length="106" mass="11635">MRRLAFLLVLAALPASAKDTPLVIYLENQASRMLVEVVIFPVADTGEVIDDVLMARHEPIAGNSTVALDTRLTRCGPIRVWARFADGEEVAATTDLCRNNRLIVTD</sequence>
<dbReference type="Proteomes" id="UP000826300">
    <property type="component" value="Chromosome"/>
</dbReference>
<reference evidence="2" key="1">
    <citation type="submission" date="2021-02" db="EMBL/GenBank/DDBJ databases">
        <title>Rhodobacter shimadae sp. nov., an aerobic anoxygenic phototrophic bacterium isolated from a hot spring.</title>
        <authorList>
            <person name="Muramatsu S."/>
            <person name="Haruta S."/>
            <person name="Hirose S."/>
            <person name="Hanada S."/>
        </authorList>
    </citation>
    <scope>NUCLEOTIDE SEQUENCE</scope>
    <source>
        <strain evidence="2">N10</strain>
    </source>
</reference>
<feature type="signal peptide" evidence="1">
    <location>
        <begin position="1"/>
        <end position="17"/>
    </location>
</feature>
<dbReference type="KEGG" id="nsm:JO391_07635"/>
<evidence type="ECO:0000313" key="2">
    <source>
        <dbReference type="EMBL" id="QYZ71362.1"/>
    </source>
</evidence>
<accession>A0A8G0ZYD7</accession>